<dbReference type="RefSeq" id="WP_353641739.1">
    <property type="nucleotide sequence ID" value="NZ_CP159253.1"/>
</dbReference>
<keyword evidence="1" id="KW-0808">Transferase</keyword>
<dbReference type="GO" id="GO:0016757">
    <property type="term" value="F:glycosyltransferase activity"/>
    <property type="evidence" value="ECO:0007669"/>
    <property type="project" value="UniProtKB-KW"/>
</dbReference>
<name>A0AAU8CWK7_9HYPH</name>
<dbReference type="AlphaFoldDB" id="A0AAU8CWK7"/>
<gene>
    <name evidence="1" type="ORF">ABVK50_09785</name>
</gene>
<dbReference type="Pfam" id="PF13704">
    <property type="entry name" value="Glyco_tranf_2_4"/>
    <property type="match status" value="1"/>
</dbReference>
<dbReference type="EC" id="2.4.-.-" evidence="1"/>
<evidence type="ECO:0000313" key="1">
    <source>
        <dbReference type="EMBL" id="XCG50738.1"/>
    </source>
</evidence>
<organism evidence="1">
    <name type="scientific">Mesorhizobium sp. WSM2240</name>
    <dbReference type="NCBI Taxonomy" id="3228851"/>
    <lineage>
        <taxon>Bacteria</taxon>
        <taxon>Pseudomonadati</taxon>
        <taxon>Pseudomonadota</taxon>
        <taxon>Alphaproteobacteria</taxon>
        <taxon>Hyphomicrobiales</taxon>
        <taxon>Phyllobacteriaceae</taxon>
        <taxon>Mesorhizobium</taxon>
    </lineage>
</organism>
<sequence length="345" mass="38743">MDYPVEHPGAWKSLETVSVIDRVMAVLRTLRHRRRGRRYSRPALSALNIASASLGQTEPVLICVTKDAAKYLPSLLRHYRHLGVTRFGFVDDRSCDDTRAILLAQDDVDLFESDVGFKSANGGNIWRDMLVEHYGRNRWFLSIDCDEYLVYPGYENRPLASFINDLERRKLKRAHAAMIDIYPDSPLGAPRSVAALDAPPTATSPLYDGSNYTIGHEMFGTAVRGGPRKRLYGVEMRMTKFPLIYADKATQFAGGSHHGPLPLTRNFGPVHAVLLHHKFPAGAVEDFREIARRGTHSGKSAFYKTIVARSDFSDEADLRYANSRAFEGSHKLVQEGFMQDLRTTG</sequence>
<reference evidence="1" key="1">
    <citation type="submission" date="2024-06" db="EMBL/GenBank/DDBJ databases">
        <title>Mesorhizobium karijinii sp. nov., a symbiont of the iconic Swainsona formosa from arid Australia.</title>
        <authorList>
            <person name="Hill Y.J."/>
            <person name="Watkin E.L.J."/>
            <person name="O'Hara G.W."/>
            <person name="Terpolilli J."/>
            <person name="Tye M.L."/>
            <person name="Kohlmeier M.G."/>
        </authorList>
    </citation>
    <scope>NUCLEOTIDE SEQUENCE</scope>
    <source>
        <strain evidence="1">WSM2240</strain>
    </source>
</reference>
<accession>A0AAU8CWK7</accession>
<proteinExistence type="predicted"/>
<protein>
    <submittedName>
        <fullName evidence="1">Glycosyltransferase family 2 protein</fullName>
        <ecNumber evidence="1">2.4.-.-</ecNumber>
    </submittedName>
</protein>
<dbReference type="EMBL" id="CP159253">
    <property type="protein sequence ID" value="XCG50738.1"/>
    <property type="molecule type" value="Genomic_DNA"/>
</dbReference>
<keyword evidence="1" id="KW-0328">Glycosyltransferase</keyword>